<feature type="transmembrane region" description="Helical" evidence="9">
    <location>
        <begin position="341"/>
        <end position="364"/>
    </location>
</feature>
<organism evidence="11 12">
    <name type="scientific">Mytilus edulis</name>
    <name type="common">Blue mussel</name>
    <dbReference type="NCBI Taxonomy" id="6550"/>
    <lineage>
        <taxon>Eukaryota</taxon>
        <taxon>Metazoa</taxon>
        <taxon>Spiralia</taxon>
        <taxon>Lophotrochozoa</taxon>
        <taxon>Mollusca</taxon>
        <taxon>Bivalvia</taxon>
        <taxon>Autobranchia</taxon>
        <taxon>Pteriomorphia</taxon>
        <taxon>Mytilida</taxon>
        <taxon>Mytiloidea</taxon>
        <taxon>Mytilidae</taxon>
        <taxon>Mytilinae</taxon>
        <taxon>Mytilus</taxon>
    </lineage>
</organism>
<dbReference type="PANTHER" id="PTHR24238">
    <property type="entry name" value="G-PROTEIN COUPLED RECEPTOR"/>
    <property type="match status" value="1"/>
</dbReference>
<reference evidence="11" key="1">
    <citation type="submission" date="2021-03" db="EMBL/GenBank/DDBJ databases">
        <authorList>
            <person name="Bekaert M."/>
        </authorList>
    </citation>
    <scope>NUCLEOTIDE SEQUENCE</scope>
</reference>
<feature type="transmembrane region" description="Helical" evidence="9">
    <location>
        <begin position="191"/>
        <end position="219"/>
    </location>
</feature>
<dbReference type="OrthoDB" id="6078428at2759"/>
<sequence>MAGNHTSIEMTLEDYNNIEISKRTSAIVYLSVVMILGIPGNLLVIIVYFGSLRRRDGTHWMYIRALAITDLLVCTVTIPFELFQQTHQLTFYSGLGCQIFRAVSVHLSLTSSLLLIAMSGNRLRLVCQPLKKQLTPNQGLVTILISVGIAVLFCWPEAALSGISKETLDNNLTGYDCSFSDRYSMKDYGTIYSTLLLTVYFSCMVALVIMYSIVGLRVLERAKYQNSNRARYAISTTSMATELTTCEHHTTNLIKHQSEIMDEKGIGINTIETPGTAKKSEQKKSNGHSKVVSKKKRSKKVTRMAFVISFCFILSYLPYVAVKLNASVVKGQFTESPLTKAIFPILARTFIINNIINPVIYGFLDPTFLKHCKMTIKYILCMKSQNYSL</sequence>
<keyword evidence="5 9" id="KW-0472">Membrane</keyword>
<feature type="region of interest" description="Disordered" evidence="8">
    <location>
        <begin position="271"/>
        <end position="295"/>
    </location>
</feature>
<feature type="compositionally biased region" description="Basic residues" evidence="8">
    <location>
        <begin position="285"/>
        <end position="295"/>
    </location>
</feature>
<feature type="transmembrane region" description="Helical" evidence="9">
    <location>
        <begin position="304"/>
        <end position="321"/>
    </location>
</feature>
<dbReference type="GO" id="GO:0004930">
    <property type="term" value="F:G protein-coupled receptor activity"/>
    <property type="evidence" value="ECO:0007669"/>
    <property type="project" value="UniProtKB-KW"/>
</dbReference>
<evidence type="ECO:0000313" key="11">
    <source>
        <dbReference type="EMBL" id="CAG2254548.1"/>
    </source>
</evidence>
<evidence type="ECO:0000256" key="3">
    <source>
        <dbReference type="ARBA" id="ARBA00022989"/>
    </source>
</evidence>
<dbReference type="CDD" id="cd00637">
    <property type="entry name" value="7tm_classA_rhodopsin-like"/>
    <property type="match status" value="1"/>
</dbReference>
<gene>
    <name evidence="11" type="ORF">MEDL_65994</name>
</gene>
<dbReference type="InterPro" id="IPR000276">
    <property type="entry name" value="GPCR_Rhodpsn"/>
</dbReference>
<dbReference type="InterPro" id="IPR017452">
    <property type="entry name" value="GPCR_Rhodpsn_7TM"/>
</dbReference>
<proteinExistence type="predicted"/>
<dbReference type="GO" id="GO:0016020">
    <property type="term" value="C:membrane"/>
    <property type="evidence" value="ECO:0007669"/>
    <property type="project" value="UniProtKB-SubCell"/>
</dbReference>
<dbReference type="Gene3D" id="1.20.1070.10">
    <property type="entry name" value="Rhodopsin 7-helix transmembrane proteins"/>
    <property type="match status" value="1"/>
</dbReference>
<keyword evidence="6" id="KW-0675">Receptor</keyword>
<keyword evidence="12" id="KW-1185">Reference proteome</keyword>
<dbReference type="Pfam" id="PF00001">
    <property type="entry name" value="7tm_1"/>
    <property type="match status" value="1"/>
</dbReference>
<evidence type="ECO:0000256" key="2">
    <source>
        <dbReference type="ARBA" id="ARBA00022692"/>
    </source>
</evidence>
<dbReference type="PANTHER" id="PTHR24238:SF47">
    <property type="entry name" value="ECDYSTEROIDS_DOPAMINE RECEPTOR-RELATED"/>
    <property type="match status" value="1"/>
</dbReference>
<evidence type="ECO:0000256" key="6">
    <source>
        <dbReference type="ARBA" id="ARBA00023170"/>
    </source>
</evidence>
<feature type="transmembrane region" description="Helical" evidence="9">
    <location>
        <begin position="99"/>
        <end position="118"/>
    </location>
</feature>
<dbReference type="EMBL" id="CAJPWZ010003246">
    <property type="protein sequence ID" value="CAG2254548.1"/>
    <property type="molecule type" value="Genomic_DNA"/>
</dbReference>
<dbReference type="SUPFAM" id="SSF81321">
    <property type="entry name" value="Family A G protein-coupled receptor-like"/>
    <property type="match status" value="1"/>
</dbReference>
<feature type="transmembrane region" description="Helical" evidence="9">
    <location>
        <begin position="139"/>
        <end position="158"/>
    </location>
</feature>
<evidence type="ECO:0000256" key="1">
    <source>
        <dbReference type="ARBA" id="ARBA00004141"/>
    </source>
</evidence>
<evidence type="ECO:0000256" key="4">
    <source>
        <dbReference type="ARBA" id="ARBA00023040"/>
    </source>
</evidence>
<dbReference type="PRINTS" id="PR00237">
    <property type="entry name" value="GPCRRHODOPSN"/>
</dbReference>
<comment type="subcellular location">
    <subcellularLocation>
        <location evidence="1">Membrane</location>
        <topology evidence="1">Multi-pass membrane protein</topology>
    </subcellularLocation>
</comment>
<evidence type="ECO:0000256" key="7">
    <source>
        <dbReference type="ARBA" id="ARBA00023224"/>
    </source>
</evidence>
<accession>A0A8S3VAL7</accession>
<feature type="transmembrane region" description="Helical" evidence="9">
    <location>
        <begin position="26"/>
        <end position="49"/>
    </location>
</feature>
<evidence type="ECO:0000256" key="9">
    <source>
        <dbReference type="SAM" id="Phobius"/>
    </source>
</evidence>
<comment type="caution">
    <text evidence="11">The sequence shown here is derived from an EMBL/GenBank/DDBJ whole genome shotgun (WGS) entry which is preliminary data.</text>
</comment>
<protein>
    <submittedName>
        <fullName evidence="11">CCKAR</fullName>
    </submittedName>
</protein>
<dbReference type="Proteomes" id="UP000683360">
    <property type="component" value="Unassembled WGS sequence"/>
</dbReference>
<evidence type="ECO:0000259" key="10">
    <source>
        <dbReference type="PROSITE" id="PS50262"/>
    </source>
</evidence>
<name>A0A8S3VAL7_MYTED</name>
<feature type="transmembrane region" description="Helical" evidence="9">
    <location>
        <begin position="61"/>
        <end position="79"/>
    </location>
</feature>
<dbReference type="PROSITE" id="PS50262">
    <property type="entry name" value="G_PROTEIN_RECEP_F1_2"/>
    <property type="match status" value="1"/>
</dbReference>
<keyword evidence="3 9" id="KW-1133">Transmembrane helix</keyword>
<keyword evidence="4" id="KW-0297">G-protein coupled receptor</keyword>
<feature type="domain" description="G-protein coupled receptors family 1 profile" evidence="10">
    <location>
        <begin position="40"/>
        <end position="361"/>
    </location>
</feature>
<keyword evidence="2 9" id="KW-0812">Transmembrane</keyword>
<evidence type="ECO:0000256" key="5">
    <source>
        <dbReference type="ARBA" id="ARBA00023136"/>
    </source>
</evidence>
<evidence type="ECO:0000256" key="8">
    <source>
        <dbReference type="SAM" id="MobiDB-lite"/>
    </source>
</evidence>
<dbReference type="AlphaFoldDB" id="A0A8S3VAL7"/>
<keyword evidence="7" id="KW-0807">Transducer</keyword>
<evidence type="ECO:0000313" key="12">
    <source>
        <dbReference type="Proteomes" id="UP000683360"/>
    </source>
</evidence>